<evidence type="ECO:0000256" key="9">
    <source>
        <dbReference type="ARBA" id="ARBA00022989"/>
    </source>
</evidence>
<keyword evidence="7 16" id="KW-0812">Transmembrane</keyword>
<evidence type="ECO:0000256" key="11">
    <source>
        <dbReference type="ARBA" id="ARBA00023157"/>
    </source>
</evidence>
<dbReference type="Pfam" id="PF20684">
    <property type="entry name" value="Fung_rhodopsin"/>
    <property type="match status" value="1"/>
</dbReference>
<feature type="disulfide bond" evidence="14">
    <location>
        <begin position="37"/>
        <end position="70"/>
    </location>
</feature>
<evidence type="ECO:0000256" key="7">
    <source>
        <dbReference type="ARBA" id="ARBA00022692"/>
    </source>
</evidence>
<evidence type="ECO:0000256" key="1">
    <source>
        <dbReference type="ARBA" id="ARBA00004141"/>
    </source>
</evidence>
<keyword evidence="6" id="KW-0325">Glycoprotein</keyword>
<evidence type="ECO:0000256" key="16">
    <source>
        <dbReference type="SAM" id="Phobius"/>
    </source>
</evidence>
<feature type="domain" description="CFEM" evidence="17">
    <location>
        <begin position="1"/>
        <end position="97"/>
    </location>
</feature>
<comment type="subcellular location">
    <subcellularLocation>
        <location evidence="2">Membrane</location>
        <topology evidence="2">Lipid-anchor</topology>
        <topology evidence="2">GPI-anchor</topology>
    </subcellularLocation>
    <subcellularLocation>
        <location evidence="1">Membrane</location>
        <topology evidence="1">Multi-pass membrane protein</topology>
    </subcellularLocation>
    <subcellularLocation>
        <location evidence="3">Secreted</location>
    </subcellularLocation>
</comment>
<evidence type="ECO:0000256" key="14">
    <source>
        <dbReference type="PROSITE-ProRule" id="PRU01356"/>
    </source>
</evidence>
<evidence type="ECO:0000313" key="19">
    <source>
        <dbReference type="Proteomes" id="UP000310108"/>
    </source>
</evidence>
<feature type="transmembrane region" description="Helical" evidence="16">
    <location>
        <begin position="194"/>
        <end position="218"/>
    </location>
</feature>
<evidence type="ECO:0000256" key="12">
    <source>
        <dbReference type="ARBA" id="ARBA00023288"/>
    </source>
</evidence>
<evidence type="ECO:0000256" key="2">
    <source>
        <dbReference type="ARBA" id="ARBA00004589"/>
    </source>
</evidence>
<accession>A0A4U6XNI7</accession>
<sequence>MAAPLSAVLPDCAVPCVSRALNFTTCAVSNMTSACLCYDNPYISVLRSCVRAACDLEQTYLAKNVIWTRCGLPYHHQTGTMAGRVSMVVGTALFVVVRLLAKVLRLSSWGPDDVTLIIAYVNICCPALRPVLLLISRTQFFSLGFAISKFHGSFPQISGLIAHFVADTLPGSQFGIGRDIWALSYDEITRFMQVFFAFEVIYTLSISTLKASILFFYIRVFSMVSSTFTIVLWATQAFNLAFCIAFTVANLNQCRPFRNAWEAWDGKHPGYCINVYAMFISHAVINIALDVWMIVLPVTQILWLNLRKRQKAEIVLMFGLGVFITIVSAIRLRVLISLEGFKDPTYDAFYLHTWSYIELSVGVVVACLPSTRQLWRHLMPKLLRFMGLGPPLHQNQARHEDSTKRLKDILFMSTTQNQAIPAEGTESADAPSSYRTRSG</sequence>
<dbReference type="InterPro" id="IPR049326">
    <property type="entry name" value="Rhodopsin_dom_fungi"/>
</dbReference>
<evidence type="ECO:0000256" key="5">
    <source>
        <dbReference type="ARBA" id="ARBA00022525"/>
    </source>
</evidence>
<evidence type="ECO:0000256" key="4">
    <source>
        <dbReference type="ARBA" id="ARBA00010031"/>
    </source>
</evidence>
<keyword evidence="11 14" id="KW-1015">Disulfide bond</keyword>
<feature type="transmembrane region" description="Helical" evidence="16">
    <location>
        <begin position="314"/>
        <end position="334"/>
    </location>
</feature>
<keyword evidence="10 16" id="KW-0472">Membrane</keyword>
<evidence type="ECO:0000313" key="18">
    <source>
        <dbReference type="EMBL" id="TKW57281.1"/>
    </source>
</evidence>
<comment type="similarity">
    <text evidence="4">Belongs to the RBT5 family.</text>
</comment>
<dbReference type="PANTHER" id="PTHR33048:SF143">
    <property type="entry name" value="EXTRACELLULAR MEMBRANE PROTEIN CFEM DOMAIN-CONTAINING PROTEIN-RELATED"/>
    <property type="match status" value="1"/>
</dbReference>
<comment type="caution">
    <text evidence="14">Lacks conserved residue(s) required for the propagation of feature annotation.</text>
</comment>
<organism evidence="18 19">
    <name type="scientific">Colletotrichum tanaceti</name>
    <dbReference type="NCBI Taxonomy" id="1306861"/>
    <lineage>
        <taxon>Eukaryota</taxon>
        <taxon>Fungi</taxon>
        <taxon>Dikarya</taxon>
        <taxon>Ascomycota</taxon>
        <taxon>Pezizomycotina</taxon>
        <taxon>Sordariomycetes</taxon>
        <taxon>Hypocreomycetidae</taxon>
        <taxon>Glomerellales</taxon>
        <taxon>Glomerellaceae</taxon>
        <taxon>Colletotrichum</taxon>
        <taxon>Colletotrichum destructivum species complex</taxon>
    </lineage>
</organism>
<keyword evidence="9 16" id="KW-1133">Transmembrane helix</keyword>
<proteinExistence type="inferred from homology"/>
<dbReference type="Pfam" id="PF05730">
    <property type="entry name" value="CFEM"/>
    <property type="match status" value="1"/>
</dbReference>
<dbReference type="GO" id="GO:0098552">
    <property type="term" value="C:side of membrane"/>
    <property type="evidence" value="ECO:0007669"/>
    <property type="project" value="UniProtKB-KW"/>
</dbReference>
<dbReference type="PANTHER" id="PTHR33048">
    <property type="entry name" value="PTH11-LIKE INTEGRAL MEMBRANE PROTEIN (AFU_ORTHOLOGUE AFUA_5G11245)"/>
    <property type="match status" value="1"/>
</dbReference>
<keyword evidence="12" id="KW-0449">Lipoprotein</keyword>
<feature type="transmembrane region" description="Helical" evidence="16">
    <location>
        <begin position="354"/>
        <end position="375"/>
    </location>
</feature>
<comment type="similarity">
    <text evidence="13">Belongs to the SAT4 family.</text>
</comment>
<keyword evidence="5" id="KW-0964">Secreted</keyword>
<feature type="region of interest" description="Disordered" evidence="15">
    <location>
        <begin position="419"/>
        <end position="439"/>
    </location>
</feature>
<dbReference type="GO" id="GO:0005576">
    <property type="term" value="C:extracellular region"/>
    <property type="evidence" value="ECO:0007669"/>
    <property type="project" value="UniProtKB-SubCell"/>
</dbReference>
<dbReference type="STRING" id="1306861.A0A4U6XNI7"/>
<dbReference type="InterPro" id="IPR008427">
    <property type="entry name" value="Extracellular_membr_CFEM_dom"/>
</dbReference>
<dbReference type="Proteomes" id="UP000310108">
    <property type="component" value="Unassembled WGS sequence"/>
</dbReference>
<dbReference type="OrthoDB" id="2496787at2759"/>
<evidence type="ECO:0000256" key="8">
    <source>
        <dbReference type="ARBA" id="ARBA00022729"/>
    </source>
</evidence>
<evidence type="ECO:0000256" key="6">
    <source>
        <dbReference type="ARBA" id="ARBA00022622"/>
    </source>
</evidence>
<evidence type="ECO:0000256" key="13">
    <source>
        <dbReference type="ARBA" id="ARBA00038359"/>
    </source>
</evidence>
<comment type="caution">
    <text evidence="18">The sequence shown here is derived from an EMBL/GenBank/DDBJ whole genome shotgun (WGS) entry which is preliminary data.</text>
</comment>
<reference evidence="18 19" key="1">
    <citation type="journal article" date="2019" name="PLoS ONE">
        <title>Comparative genome analysis indicates high evolutionary potential of pathogenicity genes in Colletotrichum tanaceti.</title>
        <authorList>
            <person name="Lelwala R.V."/>
            <person name="Korhonen P.K."/>
            <person name="Young N.D."/>
            <person name="Scott J.B."/>
            <person name="Ades P.A."/>
            <person name="Gasser R.B."/>
            <person name="Taylor P.W.J."/>
        </authorList>
    </citation>
    <scope>NUCLEOTIDE SEQUENCE [LARGE SCALE GENOMIC DNA]</scope>
    <source>
        <strain evidence="18">BRIP57314</strain>
    </source>
</reference>
<feature type="transmembrane region" description="Helical" evidence="16">
    <location>
        <begin position="230"/>
        <end position="253"/>
    </location>
</feature>
<gene>
    <name evidence="18" type="ORF">CTA1_2177</name>
</gene>
<name>A0A4U6XNI7_9PEZI</name>
<evidence type="ECO:0000256" key="3">
    <source>
        <dbReference type="ARBA" id="ARBA00004613"/>
    </source>
</evidence>
<keyword evidence="19" id="KW-1185">Reference proteome</keyword>
<evidence type="ECO:0000256" key="10">
    <source>
        <dbReference type="ARBA" id="ARBA00023136"/>
    </source>
</evidence>
<evidence type="ECO:0000259" key="17">
    <source>
        <dbReference type="PROSITE" id="PS52012"/>
    </source>
</evidence>
<dbReference type="EMBL" id="PJEX01000046">
    <property type="protein sequence ID" value="TKW57281.1"/>
    <property type="molecule type" value="Genomic_DNA"/>
</dbReference>
<dbReference type="PROSITE" id="PS52012">
    <property type="entry name" value="CFEM"/>
    <property type="match status" value="1"/>
</dbReference>
<evidence type="ECO:0000256" key="15">
    <source>
        <dbReference type="SAM" id="MobiDB-lite"/>
    </source>
</evidence>
<protein>
    <recommendedName>
        <fullName evidence="17">CFEM domain-containing protein</fullName>
    </recommendedName>
</protein>
<dbReference type="AlphaFoldDB" id="A0A4U6XNI7"/>
<keyword evidence="6" id="KW-0336">GPI-anchor</keyword>
<feature type="transmembrane region" description="Helical" evidence="16">
    <location>
        <begin position="273"/>
        <end position="302"/>
    </location>
</feature>
<keyword evidence="8" id="KW-0732">Signal</keyword>
<dbReference type="InterPro" id="IPR052337">
    <property type="entry name" value="SAT4-like"/>
</dbReference>